<dbReference type="SUPFAM" id="SSF53300">
    <property type="entry name" value="vWA-like"/>
    <property type="match status" value="1"/>
</dbReference>
<dbReference type="InterPro" id="IPR052969">
    <property type="entry name" value="Thr-specific_kinase-like"/>
</dbReference>
<keyword evidence="3" id="KW-0732">Signal</keyword>
<dbReference type="PROSITE" id="PS50234">
    <property type="entry name" value="VWFA"/>
    <property type="match status" value="1"/>
</dbReference>
<dbReference type="InterPro" id="IPR056861">
    <property type="entry name" value="HMCN1-like_VWA"/>
</dbReference>
<evidence type="ECO:0000256" key="1">
    <source>
        <dbReference type="ARBA" id="ARBA00004613"/>
    </source>
</evidence>
<proteinExistence type="predicted"/>
<evidence type="ECO:0000313" key="5">
    <source>
        <dbReference type="EMBL" id="EMB33250.1"/>
    </source>
</evidence>
<keyword evidence="2" id="KW-0964">Secreted</keyword>
<dbReference type="EMBL" id="AGDV01000012">
    <property type="protein sequence ID" value="EMB33250.1"/>
    <property type="molecule type" value="Genomic_DNA"/>
</dbReference>
<evidence type="ECO:0000256" key="2">
    <source>
        <dbReference type="ARBA" id="ARBA00022525"/>
    </source>
</evidence>
<dbReference type="Pfam" id="PF25106">
    <property type="entry name" value="VWA_4"/>
    <property type="match status" value="1"/>
</dbReference>
<gene>
    <name evidence="5" type="ORF">HMPREF9726_01611</name>
</gene>
<dbReference type="HOGENOM" id="CLU_729450_0_0_12"/>
<accession>A0A0E2E476</accession>
<comment type="subcellular location">
    <subcellularLocation>
        <location evidence="1">Secreted</location>
    </subcellularLocation>
</comment>
<sequence length="380" mass="43681">MQKRKFLWIIVVGFLSVFLEAEDLSLSKEDLLVIQNPKGGYHLYIRAKPDIKSVLLTETTKDPDLKLDNYAYRDPNYNEINGDEKRLLNGEFLLPEKRLYSLIDSTPEKNTPLGEAYHIWIPYIILYGYDWSRSGEIEVKDGTFFNIRTFAKPYGDYTGNFQDNPFTLRVTQKPVEKDPPPDLSYSDEAVKTFTDLADTTEGEMIYAKGPEDILSTIKEILKKGEKDHLDLLFALDSTESMKDDVEEVRKNISSMLAETLPQYKTYRIALVLYKDYREDFLVREACVFTDNLKKFEKALYGFKVFGGRDIPEAVYEGIFLGLRQSWRALDADVDKKLILIGDAPPHPKPRGKVTKEDVDKLAAEKGVKIYPIILPHTLSY</sequence>
<reference evidence="5" key="1">
    <citation type="submission" date="2012-01" db="EMBL/GenBank/DDBJ databases">
        <title>The Genome Sequence of Treponema denticola H-22.</title>
        <authorList>
            <consortium name="The Broad Institute Genome Sequencing Platform"/>
            <person name="Earl A."/>
            <person name="Ward D."/>
            <person name="Feldgarden M."/>
            <person name="Gevers D."/>
            <person name="Blanton J.M."/>
            <person name="Fenno C.J."/>
            <person name="Baranova O.V."/>
            <person name="Mathney J."/>
            <person name="Dewhirst F.E."/>
            <person name="Izard J."/>
            <person name="Young S.K."/>
            <person name="Zeng Q."/>
            <person name="Gargeya S."/>
            <person name="Fitzgerald M."/>
            <person name="Haas B."/>
            <person name="Abouelleil A."/>
            <person name="Alvarado L."/>
            <person name="Arachchi H.M."/>
            <person name="Berlin A."/>
            <person name="Chapman S.B."/>
            <person name="Gearin G."/>
            <person name="Goldberg J."/>
            <person name="Griggs A."/>
            <person name="Gujja S."/>
            <person name="Hansen M."/>
            <person name="Heiman D."/>
            <person name="Howarth C."/>
            <person name="Larimer J."/>
            <person name="Lui A."/>
            <person name="MacDonald P.J.P."/>
            <person name="McCowen C."/>
            <person name="Montmayeur A."/>
            <person name="Murphy C."/>
            <person name="Neiman D."/>
            <person name="Pearson M."/>
            <person name="Priest M."/>
            <person name="Roberts A."/>
            <person name="Saif S."/>
            <person name="Shea T."/>
            <person name="Sisk P."/>
            <person name="Stolte C."/>
            <person name="Sykes S."/>
            <person name="Wortman J."/>
            <person name="Nusbaum C."/>
            <person name="Birren B."/>
        </authorList>
    </citation>
    <scope>NUCLEOTIDE SEQUENCE [LARGE SCALE GENOMIC DNA]</scope>
    <source>
        <strain evidence="5">H-22</strain>
    </source>
</reference>
<name>A0A0E2E476_TREDN</name>
<dbReference type="Proteomes" id="UP000011705">
    <property type="component" value="Chromosome"/>
</dbReference>
<feature type="domain" description="VWFA" evidence="4">
    <location>
        <begin position="230"/>
        <end position="380"/>
    </location>
</feature>
<evidence type="ECO:0000259" key="4">
    <source>
        <dbReference type="PROSITE" id="PS50234"/>
    </source>
</evidence>
<dbReference type="CDD" id="cd00198">
    <property type="entry name" value="vWFA"/>
    <property type="match status" value="1"/>
</dbReference>
<dbReference type="PANTHER" id="PTHR47763">
    <property type="entry name" value="ALPHA-PROTEIN KINASE VWKA"/>
    <property type="match status" value="1"/>
</dbReference>
<dbReference type="PATRIC" id="fig|999432.5.peg.1671"/>
<dbReference type="RefSeq" id="WP_002684746.1">
    <property type="nucleotide sequence ID" value="NZ_CM001795.1"/>
</dbReference>
<dbReference type="Gene3D" id="3.40.50.410">
    <property type="entry name" value="von Willebrand factor, type A domain"/>
    <property type="match status" value="1"/>
</dbReference>
<evidence type="ECO:0000256" key="3">
    <source>
        <dbReference type="ARBA" id="ARBA00022729"/>
    </source>
</evidence>
<organism evidence="5">
    <name type="scientific">Treponema denticola H-22</name>
    <dbReference type="NCBI Taxonomy" id="999432"/>
    <lineage>
        <taxon>Bacteria</taxon>
        <taxon>Pseudomonadati</taxon>
        <taxon>Spirochaetota</taxon>
        <taxon>Spirochaetia</taxon>
        <taxon>Spirochaetales</taxon>
        <taxon>Treponemataceae</taxon>
        <taxon>Treponema</taxon>
    </lineage>
</organism>
<dbReference type="InterPro" id="IPR036465">
    <property type="entry name" value="vWFA_dom_sf"/>
</dbReference>
<dbReference type="AlphaFoldDB" id="A0A0E2E476"/>
<comment type="caution">
    <text evidence="5">The sequence shown here is derived from an EMBL/GenBank/DDBJ whole genome shotgun (WGS) entry which is preliminary data.</text>
</comment>
<dbReference type="InterPro" id="IPR002035">
    <property type="entry name" value="VWF_A"/>
</dbReference>
<protein>
    <recommendedName>
        <fullName evidence="4">VWFA domain-containing protein</fullName>
    </recommendedName>
</protein>